<proteinExistence type="predicted"/>
<dbReference type="AlphaFoldDB" id="A0A0L6UXM1"/>
<dbReference type="VEuPathDB" id="FungiDB:VP01_3383g1"/>
<gene>
    <name evidence="2" type="ORF">VP01_3383g1</name>
</gene>
<evidence type="ECO:0000256" key="1">
    <source>
        <dbReference type="SAM" id="Phobius"/>
    </source>
</evidence>
<protein>
    <submittedName>
        <fullName evidence="2">Uncharacterized protein</fullName>
    </submittedName>
</protein>
<keyword evidence="1" id="KW-0812">Transmembrane</keyword>
<feature type="transmembrane region" description="Helical" evidence="1">
    <location>
        <begin position="125"/>
        <end position="141"/>
    </location>
</feature>
<keyword evidence="1" id="KW-1133">Transmembrane helix</keyword>
<accession>A0A0L6UXM1</accession>
<keyword evidence="1" id="KW-0472">Membrane</keyword>
<evidence type="ECO:0000313" key="3">
    <source>
        <dbReference type="Proteomes" id="UP000037035"/>
    </source>
</evidence>
<keyword evidence="3" id="KW-1185">Reference proteome</keyword>
<organism evidence="2 3">
    <name type="scientific">Puccinia sorghi</name>
    <dbReference type="NCBI Taxonomy" id="27349"/>
    <lineage>
        <taxon>Eukaryota</taxon>
        <taxon>Fungi</taxon>
        <taxon>Dikarya</taxon>
        <taxon>Basidiomycota</taxon>
        <taxon>Pucciniomycotina</taxon>
        <taxon>Pucciniomycetes</taxon>
        <taxon>Pucciniales</taxon>
        <taxon>Pucciniaceae</taxon>
        <taxon>Puccinia</taxon>
    </lineage>
</organism>
<comment type="caution">
    <text evidence="2">The sequence shown here is derived from an EMBL/GenBank/DDBJ whole genome shotgun (WGS) entry which is preliminary data.</text>
</comment>
<reference evidence="2 3" key="1">
    <citation type="submission" date="2015-08" db="EMBL/GenBank/DDBJ databases">
        <title>Next Generation Sequencing and Analysis of the Genome of Puccinia sorghi L Schw, the Causal Agent of Maize Common Rust.</title>
        <authorList>
            <person name="Rochi L."/>
            <person name="Burguener G."/>
            <person name="Darino M."/>
            <person name="Turjanski A."/>
            <person name="Kreff E."/>
            <person name="Dieguez M.J."/>
            <person name="Sacco F."/>
        </authorList>
    </citation>
    <scope>NUCLEOTIDE SEQUENCE [LARGE SCALE GENOMIC DNA]</scope>
    <source>
        <strain evidence="2 3">RO10H11247</strain>
    </source>
</reference>
<dbReference type="Proteomes" id="UP000037035">
    <property type="component" value="Unassembled WGS sequence"/>
</dbReference>
<dbReference type="EMBL" id="LAVV01008372">
    <property type="protein sequence ID" value="KNZ52962.1"/>
    <property type="molecule type" value="Genomic_DNA"/>
</dbReference>
<name>A0A0L6UXM1_9BASI</name>
<sequence length="368" mass="41680">MRRKEKKKLNNWNWGQEQDWGQEQEIGVGGYGREMMDEKEKAWSAIRLGLARLHFVQLLSSFFSRYAHRCHLVFLQLLKHLSKKMLKKNKFKRGKPGLRSTIFVIATYKPDVNAGYLYIYQNPSLKIIGFLFCFVFILFFFRERLLDGNLLSRIVLKQACMYTTKNCVLLASKQHSAGRTTTRSKLLVKLDGAVIANKGVRSRKGGELPRFHSFYGSVHSGHGDELFSRWSDQGSLHRSIVRRASGRVGSVEGYSRIDQTTQENRTPAGSRCIVQSLCTRKFETGEAQVTHALCPSAACPHSSSTKPLNTHQLNYYPLIVGHLFLYSLLLGSSPPSSRSYPSSPLSPSNTICSSFGLHRSTLFGLHHF</sequence>
<evidence type="ECO:0000313" key="2">
    <source>
        <dbReference type="EMBL" id="KNZ52962.1"/>
    </source>
</evidence>